<accession>A0ABU3EQF8</accession>
<protein>
    <recommendedName>
        <fullName evidence="3">DUF3037 domain-containing protein</fullName>
    </recommendedName>
</protein>
<dbReference type="EMBL" id="JARPYR010000015">
    <property type="protein sequence ID" value="MDT2597089.1"/>
    <property type="molecule type" value="Genomic_DNA"/>
</dbReference>
<comment type="caution">
    <text evidence="1">The sequence shown here is derived from an EMBL/GenBank/DDBJ whole genome shotgun (WGS) entry which is preliminary data.</text>
</comment>
<dbReference type="Proteomes" id="UP001256547">
    <property type="component" value="Unassembled WGS sequence"/>
</dbReference>
<name>A0ABU3EQF8_9ENTE</name>
<evidence type="ECO:0008006" key="3">
    <source>
        <dbReference type="Google" id="ProtNLM"/>
    </source>
</evidence>
<sequence length="290" mass="33644">MEKRKSYWYSIIKYIADFTKGEPLNVGIYLESSDEKKIKYILIEDNNLKLKSIFENKLQRDTYKYGKDYFEYLLSKMIDGSYPTDSATDNFISFFSKQSDLPKGFIFSEPQFAKTDNCEKLFENLKFNYIGYKFLNDTSETRDLLVKQRANTIFDNAKLLNNKLKTNVKISPSPSLPFKYQIDFAFRKTDKIDLIQAAPGNIDLLPDWFEKINVFSTNYKDANHISLLYDSSVDEQLFADTKSVINILTKADDKVQAIDINNSKSDCITKFVESIKNEALDVQELNDFIA</sequence>
<evidence type="ECO:0000313" key="2">
    <source>
        <dbReference type="Proteomes" id="UP001256547"/>
    </source>
</evidence>
<dbReference type="RefSeq" id="WP_311859699.1">
    <property type="nucleotide sequence ID" value="NZ_JARPYR010000015.1"/>
</dbReference>
<proteinExistence type="predicted"/>
<reference evidence="1 2" key="1">
    <citation type="submission" date="2023-03" db="EMBL/GenBank/DDBJ databases">
        <authorList>
            <person name="Shen W."/>
            <person name="Cai J."/>
        </authorList>
    </citation>
    <scope>NUCLEOTIDE SEQUENCE [LARGE SCALE GENOMIC DNA]</scope>
    <source>
        <strain evidence="1 2">P72-2</strain>
    </source>
</reference>
<organism evidence="1 2">
    <name type="scientific">Enterococcus dongliensis</name>
    <dbReference type="NCBI Taxonomy" id="2559925"/>
    <lineage>
        <taxon>Bacteria</taxon>
        <taxon>Bacillati</taxon>
        <taxon>Bacillota</taxon>
        <taxon>Bacilli</taxon>
        <taxon>Lactobacillales</taxon>
        <taxon>Enterococcaceae</taxon>
        <taxon>Enterococcus</taxon>
    </lineage>
</organism>
<keyword evidence="2" id="KW-1185">Reference proteome</keyword>
<evidence type="ECO:0000313" key="1">
    <source>
        <dbReference type="EMBL" id="MDT2597089.1"/>
    </source>
</evidence>
<gene>
    <name evidence="1" type="ORF">P7D39_08745</name>
</gene>